<dbReference type="Proteomes" id="UP000295499">
    <property type="component" value="Unassembled WGS sequence"/>
</dbReference>
<sequence>MLPNPLADLSSEIDIGLNLGLTQLLNELLQPFQKDSLTVYWIMIPHAKDFLLSGLWEWDLTLKQIFISDAAKEICEINISDPPLISTVRKLFRERPHLQRILETIKRAKNEVMLFDLHLHITTAAGHQKRIRLMGQSVRSEGSIVRIYGSIQDIDHTSELINRMKGSLKNIAYIQSHELRKPVASILGLIHCFQLDNFEIGPKEIEMLNKSAVELDGKIKTIMHLVGTVSAPTQT</sequence>
<dbReference type="Gene3D" id="3.30.450.20">
    <property type="entry name" value="PAS domain"/>
    <property type="match status" value="1"/>
</dbReference>
<dbReference type="SUPFAM" id="SSF55785">
    <property type="entry name" value="PYP-like sensor domain (PAS domain)"/>
    <property type="match status" value="1"/>
</dbReference>
<comment type="caution">
    <text evidence="1">The sequence shown here is derived from an EMBL/GenBank/DDBJ whole genome shotgun (WGS) entry which is preliminary data.</text>
</comment>
<dbReference type="InterPro" id="IPR035965">
    <property type="entry name" value="PAS-like_dom_sf"/>
</dbReference>
<dbReference type="CDD" id="cd00130">
    <property type="entry name" value="PAS"/>
    <property type="match status" value="1"/>
</dbReference>
<evidence type="ECO:0000313" key="2">
    <source>
        <dbReference type="Proteomes" id="UP000295499"/>
    </source>
</evidence>
<evidence type="ECO:0000313" key="1">
    <source>
        <dbReference type="EMBL" id="TDO20219.1"/>
    </source>
</evidence>
<organism evidence="1 2">
    <name type="scientific">Pedobacter duraquae</name>
    <dbReference type="NCBI Taxonomy" id="425511"/>
    <lineage>
        <taxon>Bacteria</taxon>
        <taxon>Pseudomonadati</taxon>
        <taxon>Bacteroidota</taxon>
        <taxon>Sphingobacteriia</taxon>
        <taxon>Sphingobacteriales</taxon>
        <taxon>Sphingobacteriaceae</taxon>
        <taxon>Pedobacter</taxon>
    </lineage>
</organism>
<keyword evidence="2" id="KW-1185">Reference proteome</keyword>
<dbReference type="InterPro" id="IPR000014">
    <property type="entry name" value="PAS"/>
</dbReference>
<gene>
    <name evidence="1" type="ORF">CLV32_3979</name>
</gene>
<dbReference type="AlphaFoldDB" id="A0A4V3C314"/>
<dbReference type="OrthoDB" id="6231665at2"/>
<accession>A0A4V3C314</accession>
<dbReference type="RefSeq" id="WP_133558594.1">
    <property type="nucleotide sequence ID" value="NZ_SNWM01000005.1"/>
</dbReference>
<evidence type="ECO:0008006" key="3">
    <source>
        <dbReference type="Google" id="ProtNLM"/>
    </source>
</evidence>
<name>A0A4V3C314_9SPHI</name>
<dbReference type="EMBL" id="SNWM01000005">
    <property type="protein sequence ID" value="TDO20219.1"/>
    <property type="molecule type" value="Genomic_DNA"/>
</dbReference>
<proteinExistence type="predicted"/>
<protein>
    <recommendedName>
        <fullName evidence="3">PAS domain-containing protein</fullName>
    </recommendedName>
</protein>
<reference evidence="1 2" key="1">
    <citation type="submission" date="2019-03" db="EMBL/GenBank/DDBJ databases">
        <title>Genomic Encyclopedia of Archaeal and Bacterial Type Strains, Phase II (KMG-II): from individual species to whole genera.</title>
        <authorList>
            <person name="Goeker M."/>
        </authorList>
    </citation>
    <scope>NUCLEOTIDE SEQUENCE [LARGE SCALE GENOMIC DNA]</scope>
    <source>
        <strain evidence="1 2">DSM 19034</strain>
    </source>
</reference>